<dbReference type="AlphaFoldDB" id="A0A484I567"/>
<gene>
    <name evidence="1" type="ORF">NFRAN_0015</name>
</gene>
<sequence length="162" mass="18670">MSSVSHRQVGKFYYAILHINSILMNSFKNEDNFTDKENNPERINNNGVSKGKNALDALHENIVKEKEKDLILKISDIYGVDYDEASEIHINYHSLRIQKMIEKSESLSSMKSFIDSNLDLRNLSAQVAFGQITENTCMDILIGLMKNQKEAKIKDRYINFYS</sequence>
<reference evidence="1 2" key="1">
    <citation type="submission" date="2019-02" db="EMBL/GenBank/DDBJ databases">
        <authorList>
            <person name="Lehtovirta-Morley E L."/>
        </authorList>
    </citation>
    <scope>NUCLEOTIDE SEQUENCE [LARGE SCALE GENOMIC DNA]</scope>
    <source>
        <strain evidence="1">NFRAN1</strain>
    </source>
</reference>
<evidence type="ECO:0000313" key="1">
    <source>
        <dbReference type="EMBL" id="VFJ12336.1"/>
    </source>
</evidence>
<name>A0A484I567_9ARCH</name>
<dbReference type="EMBL" id="LR216287">
    <property type="protein sequence ID" value="VFJ12336.1"/>
    <property type="molecule type" value="Genomic_DNA"/>
</dbReference>
<evidence type="ECO:0000313" key="2">
    <source>
        <dbReference type="Proteomes" id="UP000294299"/>
    </source>
</evidence>
<dbReference type="Proteomes" id="UP000294299">
    <property type="component" value="Chromosome NFRAN"/>
</dbReference>
<protein>
    <submittedName>
        <fullName evidence="1">Uncharacterized protein</fullName>
    </submittedName>
</protein>
<organism evidence="1 2">
    <name type="scientific">Candidatus Nitrosocosmicus franklandianus</name>
    <dbReference type="NCBI Taxonomy" id="1798806"/>
    <lineage>
        <taxon>Archaea</taxon>
        <taxon>Nitrososphaerota</taxon>
        <taxon>Nitrososphaeria</taxon>
        <taxon>Nitrososphaerales</taxon>
        <taxon>Nitrososphaeraceae</taxon>
        <taxon>Candidatus Nitrosocosmicus</taxon>
    </lineage>
</organism>
<keyword evidence="2" id="KW-1185">Reference proteome</keyword>
<accession>A0A484I567</accession>
<dbReference type="KEGG" id="nfn:NFRAN_0015"/>
<proteinExistence type="predicted"/>